<dbReference type="InterPro" id="IPR036291">
    <property type="entry name" value="NAD(P)-bd_dom_sf"/>
</dbReference>
<dbReference type="PANTHER" id="PTHR43669">
    <property type="entry name" value="5-KETO-D-GLUCONATE 5-REDUCTASE"/>
    <property type="match status" value="1"/>
</dbReference>
<dbReference type="Proteomes" id="UP000800096">
    <property type="component" value="Unassembled WGS sequence"/>
</dbReference>
<evidence type="ECO:0000313" key="4">
    <source>
        <dbReference type="EMBL" id="KAF1920028.1"/>
    </source>
</evidence>
<dbReference type="OrthoDB" id="37659at2759"/>
<proteinExistence type="inferred from homology"/>
<keyword evidence="2" id="KW-0521">NADP</keyword>
<dbReference type="PRINTS" id="PR00081">
    <property type="entry name" value="GDHRDH"/>
</dbReference>
<name>A0A6A5QYW8_AMPQU</name>
<comment type="similarity">
    <text evidence="1">Belongs to the short-chain dehydrogenases/reductases (SDR) family.</text>
</comment>
<dbReference type="AlphaFoldDB" id="A0A6A5QYW8"/>
<dbReference type="InterPro" id="IPR002347">
    <property type="entry name" value="SDR_fam"/>
</dbReference>
<keyword evidence="3" id="KW-0560">Oxidoreductase</keyword>
<dbReference type="PANTHER" id="PTHR43669:SF15">
    <property type="entry name" value="OXIDOREDUCTASE, SHORT-CHAIN DEHYDROGENASE_REDUCTASE FAMILY (AFU_ORTHOLOGUE AFUA_1G01330)"/>
    <property type="match status" value="1"/>
</dbReference>
<dbReference type="GO" id="GO:0016491">
    <property type="term" value="F:oxidoreductase activity"/>
    <property type="evidence" value="ECO:0007669"/>
    <property type="project" value="UniProtKB-KW"/>
</dbReference>
<dbReference type="EMBL" id="ML979132">
    <property type="protein sequence ID" value="KAF1920028.1"/>
    <property type="molecule type" value="Genomic_DNA"/>
</dbReference>
<evidence type="ECO:0000256" key="1">
    <source>
        <dbReference type="ARBA" id="ARBA00006484"/>
    </source>
</evidence>
<keyword evidence="5" id="KW-1185">Reference proteome</keyword>
<evidence type="ECO:0008006" key="6">
    <source>
        <dbReference type="Google" id="ProtNLM"/>
    </source>
</evidence>
<dbReference type="Pfam" id="PF00106">
    <property type="entry name" value="adh_short"/>
    <property type="match status" value="2"/>
</dbReference>
<dbReference type="SUPFAM" id="SSF51735">
    <property type="entry name" value="NAD(P)-binding Rossmann-fold domains"/>
    <property type="match status" value="1"/>
</dbReference>
<protein>
    <recommendedName>
        <fullName evidence="6">Oxidoreductase</fullName>
    </recommendedName>
</protein>
<reference evidence="4" key="1">
    <citation type="journal article" date="2020" name="Stud. Mycol.">
        <title>101 Dothideomycetes genomes: a test case for predicting lifestyles and emergence of pathogens.</title>
        <authorList>
            <person name="Haridas S."/>
            <person name="Albert R."/>
            <person name="Binder M."/>
            <person name="Bloem J."/>
            <person name="Labutti K."/>
            <person name="Salamov A."/>
            <person name="Andreopoulos B."/>
            <person name="Baker S."/>
            <person name="Barry K."/>
            <person name="Bills G."/>
            <person name="Bluhm B."/>
            <person name="Cannon C."/>
            <person name="Castanera R."/>
            <person name="Culley D."/>
            <person name="Daum C."/>
            <person name="Ezra D."/>
            <person name="Gonzalez J."/>
            <person name="Henrissat B."/>
            <person name="Kuo A."/>
            <person name="Liang C."/>
            <person name="Lipzen A."/>
            <person name="Lutzoni F."/>
            <person name="Magnuson J."/>
            <person name="Mondo S."/>
            <person name="Nolan M."/>
            <person name="Ohm R."/>
            <person name="Pangilinan J."/>
            <person name="Park H.-J."/>
            <person name="Ramirez L."/>
            <person name="Alfaro M."/>
            <person name="Sun H."/>
            <person name="Tritt A."/>
            <person name="Yoshinaga Y."/>
            <person name="Zwiers L.-H."/>
            <person name="Turgeon B."/>
            <person name="Goodwin S."/>
            <person name="Spatafora J."/>
            <person name="Crous P."/>
            <person name="Grigoriev I."/>
        </authorList>
    </citation>
    <scope>NUCLEOTIDE SEQUENCE</scope>
    <source>
        <strain evidence="4">HMLAC05119</strain>
    </source>
</reference>
<gene>
    <name evidence="4" type="ORF">BDU57DRAFT_485883</name>
</gene>
<evidence type="ECO:0000313" key="5">
    <source>
        <dbReference type="Proteomes" id="UP000800096"/>
    </source>
</evidence>
<organism evidence="4 5">
    <name type="scientific">Ampelomyces quisqualis</name>
    <name type="common">Powdery mildew agent</name>
    <dbReference type="NCBI Taxonomy" id="50730"/>
    <lineage>
        <taxon>Eukaryota</taxon>
        <taxon>Fungi</taxon>
        <taxon>Dikarya</taxon>
        <taxon>Ascomycota</taxon>
        <taxon>Pezizomycotina</taxon>
        <taxon>Dothideomycetes</taxon>
        <taxon>Pleosporomycetidae</taxon>
        <taxon>Pleosporales</taxon>
        <taxon>Pleosporineae</taxon>
        <taxon>Phaeosphaeriaceae</taxon>
        <taxon>Ampelomyces</taxon>
    </lineage>
</organism>
<dbReference type="Gene3D" id="3.40.50.720">
    <property type="entry name" value="NAD(P)-binding Rossmann-like Domain"/>
    <property type="match status" value="2"/>
</dbReference>
<evidence type="ECO:0000256" key="2">
    <source>
        <dbReference type="ARBA" id="ARBA00022857"/>
    </source>
</evidence>
<dbReference type="InterPro" id="IPR020904">
    <property type="entry name" value="Sc_DH/Rdtase_CS"/>
</dbReference>
<dbReference type="PROSITE" id="PS00061">
    <property type="entry name" value="ADH_SHORT"/>
    <property type="match status" value="1"/>
</dbReference>
<evidence type="ECO:0000256" key="3">
    <source>
        <dbReference type="ARBA" id="ARBA00023002"/>
    </source>
</evidence>
<accession>A0A6A5QYW8</accession>
<sequence length="231" mass="25456">MSFPYKHVLLVGATGGIGRAMADHFISEGIKVTAVGRRQELRNHPTIDCVMLNAATQSRPNFRNPETVDLAAFYREITTNFTSQVSLVHAILPHLLSRSSPTNLIFTGSPISLVPAFNMPAYAASKAALDAFIMCLREQLRDTNVQIQHISPGPVRTELHDAAMGKTKSQAFGMPMEEFVKDAWAGLVDVKHEIFPGTVGGSTKEQFLEIVRVREEAVDRLSGLLRKIMVK</sequence>